<dbReference type="InParanoid" id="Q8TQ56"/>
<organism evidence="1 2">
    <name type="scientific">Methanosarcina acetivorans (strain ATCC 35395 / DSM 2834 / JCM 12185 / C2A)</name>
    <dbReference type="NCBI Taxonomy" id="188937"/>
    <lineage>
        <taxon>Archaea</taxon>
        <taxon>Methanobacteriati</taxon>
        <taxon>Methanobacteriota</taxon>
        <taxon>Stenosarchaea group</taxon>
        <taxon>Methanomicrobia</taxon>
        <taxon>Methanosarcinales</taxon>
        <taxon>Methanosarcinaceae</taxon>
        <taxon>Methanosarcina</taxon>
    </lineage>
</organism>
<dbReference type="Proteomes" id="UP000002487">
    <property type="component" value="Chromosome"/>
</dbReference>
<proteinExistence type="predicted"/>
<gene>
    <name evidence="1" type="ordered locus">MA_1696</name>
</gene>
<name>Q8TQ56_METAC</name>
<sequence length="111" mass="13110">MYIKARCPVCGTDVYHDLYVHVQKYRRLGSQSHRYRITKMEIQDSQSENELVYNILQSLENTIHNGIKIEVLTGILKEDYGVTEPCCRDLIEKIKIELDMYCPDMETLYFV</sequence>
<dbReference type="STRING" id="188937.MA_1696"/>
<dbReference type="PhylomeDB" id="Q8TQ56"/>
<dbReference type="EnsemblBacteria" id="AAM05103">
    <property type="protein sequence ID" value="AAM05103"/>
    <property type="gene ID" value="MA_1696"/>
</dbReference>
<protein>
    <submittedName>
        <fullName evidence="1">Uncharacterized protein</fullName>
    </submittedName>
</protein>
<keyword evidence="2" id="KW-1185">Reference proteome</keyword>
<dbReference type="KEGG" id="mac:MA_1696"/>
<reference evidence="1 2" key="1">
    <citation type="journal article" date="2002" name="Genome Res.">
        <title>The genome of Methanosarcina acetivorans reveals extensive metabolic and physiological diversity.</title>
        <authorList>
            <person name="Galagan J.E."/>
            <person name="Nusbaum C."/>
            <person name="Roy A."/>
            <person name="Endrizzi M.G."/>
            <person name="Macdonald P."/>
            <person name="FitzHugh W."/>
            <person name="Calvo S."/>
            <person name="Engels R."/>
            <person name="Smirnov S."/>
            <person name="Atnoor D."/>
            <person name="Brown A."/>
            <person name="Allen N."/>
            <person name="Naylor J."/>
            <person name="Stange-Thomann N."/>
            <person name="DeArellano K."/>
            <person name="Johnson R."/>
            <person name="Linton L."/>
            <person name="McEwan P."/>
            <person name="McKernan K."/>
            <person name="Talamas J."/>
            <person name="Tirrell A."/>
            <person name="Ye W."/>
            <person name="Zimmer A."/>
            <person name="Barber R.D."/>
            <person name="Cann I."/>
            <person name="Graham D.E."/>
            <person name="Grahame D.A."/>
            <person name="Guss A."/>
            <person name="Hedderich R."/>
            <person name="Ingram-Smith C."/>
            <person name="Kuettner C.H."/>
            <person name="Krzycki J.A."/>
            <person name="Leigh J.A."/>
            <person name="Li W."/>
            <person name="Liu J."/>
            <person name="Mukhopadhyay B."/>
            <person name="Reeve J.N."/>
            <person name="Smith K."/>
            <person name="Springer T.A."/>
            <person name="Umayam L.A."/>
            <person name="White O."/>
            <person name="White R.H."/>
            <person name="de Macario E.C."/>
            <person name="Ferry J.G."/>
            <person name="Jarrell K.F."/>
            <person name="Jing H."/>
            <person name="Macario A.J.L."/>
            <person name="Paulsen I."/>
            <person name="Pritchett M."/>
            <person name="Sowers K.R."/>
            <person name="Swanson R.V."/>
            <person name="Zinder S.H."/>
            <person name="Lander E."/>
            <person name="Metcalf W.W."/>
            <person name="Birren B."/>
        </authorList>
    </citation>
    <scope>NUCLEOTIDE SEQUENCE [LARGE SCALE GENOMIC DNA]</scope>
    <source>
        <strain evidence="2">ATCC 35395 / DSM 2834 / JCM 12185 / C2A</strain>
    </source>
</reference>
<evidence type="ECO:0000313" key="2">
    <source>
        <dbReference type="Proteomes" id="UP000002487"/>
    </source>
</evidence>
<dbReference type="HOGENOM" id="CLU_162436_0_0_2"/>
<dbReference type="EMBL" id="AE010299">
    <property type="protein sequence ID" value="AAM05103.1"/>
    <property type="molecule type" value="Genomic_DNA"/>
</dbReference>
<accession>Q8TQ56</accession>
<dbReference type="AlphaFoldDB" id="Q8TQ56"/>
<evidence type="ECO:0000313" key="1">
    <source>
        <dbReference type="EMBL" id="AAM05103.1"/>
    </source>
</evidence>